<dbReference type="OrthoDB" id="10130242at2759"/>
<gene>
    <name evidence="1" type="ORF">AVEN_145967_1</name>
</gene>
<evidence type="ECO:0000313" key="1">
    <source>
        <dbReference type="EMBL" id="GBM81801.1"/>
    </source>
</evidence>
<accession>A0A4Y2IV77</accession>
<sequence length="118" mass="12950">MCALYVFDNRGEYGTTQRLSTSITPFFMCTVDEFPPSSVDRLLYRGYPSSHVIVLAVNARGYFIEHFPSTMHGEFGFSVSHGPCIMFLIITACKSLSTSACGISAHITPSISSEVILL</sequence>
<proteinExistence type="predicted"/>
<name>A0A4Y2IV77_ARAVE</name>
<comment type="caution">
    <text evidence="1">The sequence shown here is derived from an EMBL/GenBank/DDBJ whole genome shotgun (WGS) entry which is preliminary data.</text>
</comment>
<protein>
    <submittedName>
        <fullName evidence="1">Uncharacterized protein</fullName>
    </submittedName>
</protein>
<reference evidence="1 2" key="1">
    <citation type="journal article" date="2019" name="Sci. Rep.">
        <title>Orb-weaving spider Araneus ventricosus genome elucidates the spidroin gene catalogue.</title>
        <authorList>
            <person name="Kono N."/>
            <person name="Nakamura H."/>
            <person name="Ohtoshi R."/>
            <person name="Moran D.A.P."/>
            <person name="Shinohara A."/>
            <person name="Yoshida Y."/>
            <person name="Fujiwara M."/>
            <person name="Mori M."/>
            <person name="Tomita M."/>
            <person name="Arakawa K."/>
        </authorList>
    </citation>
    <scope>NUCLEOTIDE SEQUENCE [LARGE SCALE GENOMIC DNA]</scope>
</reference>
<dbReference type="Proteomes" id="UP000499080">
    <property type="component" value="Unassembled WGS sequence"/>
</dbReference>
<organism evidence="1 2">
    <name type="scientific">Araneus ventricosus</name>
    <name type="common">Orbweaver spider</name>
    <name type="synonym">Epeira ventricosa</name>
    <dbReference type="NCBI Taxonomy" id="182803"/>
    <lineage>
        <taxon>Eukaryota</taxon>
        <taxon>Metazoa</taxon>
        <taxon>Ecdysozoa</taxon>
        <taxon>Arthropoda</taxon>
        <taxon>Chelicerata</taxon>
        <taxon>Arachnida</taxon>
        <taxon>Araneae</taxon>
        <taxon>Araneomorphae</taxon>
        <taxon>Entelegynae</taxon>
        <taxon>Araneoidea</taxon>
        <taxon>Araneidae</taxon>
        <taxon>Araneus</taxon>
    </lineage>
</organism>
<dbReference type="EMBL" id="BGPR01002969">
    <property type="protein sequence ID" value="GBM81801.1"/>
    <property type="molecule type" value="Genomic_DNA"/>
</dbReference>
<keyword evidence="2" id="KW-1185">Reference proteome</keyword>
<dbReference type="AlphaFoldDB" id="A0A4Y2IV77"/>
<evidence type="ECO:0000313" key="2">
    <source>
        <dbReference type="Proteomes" id="UP000499080"/>
    </source>
</evidence>